<dbReference type="Gene3D" id="2.20.28.200">
    <property type="match status" value="1"/>
</dbReference>
<dbReference type="PANTHER" id="PTHR11085">
    <property type="entry name" value="NAD-DEPENDENT PROTEIN DEACYLASE SIRTUIN-5, MITOCHONDRIAL-RELATED"/>
    <property type="match status" value="1"/>
</dbReference>
<dbReference type="InterPro" id="IPR050134">
    <property type="entry name" value="NAD-dep_sirtuin_deacylases"/>
</dbReference>
<evidence type="ECO:0000256" key="3">
    <source>
        <dbReference type="ARBA" id="ARBA00023027"/>
    </source>
</evidence>
<feature type="active site" description="Proton acceptor" evidence="4">
    <location>
        <position position="120"/>
    </location>
</feature>
<keyword evidence="4" id="KW-0862">Zinc</keyword>
<dbReference type="EC" id="2.3.1.286" evidence="1"/>
<dbReference type="InterPro" id="IPR029035">
    <property type="entry name" value="DHS-like_NAD/FAD-binding_dom"/>
</dbReference>
<sequence length="250" mass="27225">MTDAEQLADLIARAENILVFTGAGISTESGIPDFRSPGGVWSKMSPIYFQDFVASRDQRREAWNRVFNRSAGWTGAKPNAGHYAITRLAEAGKVSVVVTQNVDNLHQDSGMPDDLVIEIHGNASYAKCLDCSAPYDYETLRPRFEADEDLTCETCGGLLKSATISFGQAMPEAEMKLAEMYAQSADLCLVLGSSLVVFPAANIPIIAKQTGAKLAIVNREPTEQDIYADLVLNTEIGPLMSETLRLLQMN</sequence>
<dbReference type="PROSITE" id="PS50305">
    <property type="entry name" value="SIRTUIN"/>
    <property type="match status" value="1"/>
</dbReference>
<keyword evidence="4" id="KW-0479">Metal-binding</keyword>
<feature type="binding site" evidence="4">
    <location>
        <position position="155"/>
    </location>
    <ligand>
        <name>Zn(2+)</name>
        <dbReference type="ChEBI" id="CHEBI:29105"/>
    </ligand>
</feature>
<gene>
    <name evidence="6" type="ORF">ACFQDM_02055</name>
</gene>
<proteinExistence type="predicted"/>
<dbReference type="InterPro" id="IPR003000">
    <property type="entry name" value="Sirtuin"/>
</dbReference>
<accession>A0ABW1S5M0</accession>
<evidence type="ECO:0000256" key="1">
    <source>
        <dbReference type="ARBA" id="ARBA00012928"/>
    </source>
</evidence>
<evidence type="ECO:0000313" key="6">
    <source>
        <dbReference type="EMBL" id="MFC6196841.1"/>
    </source>
</evidence>
<dbReference type="Pfam" id="PF02146">
    <property type="entry name" value="SIR2"/>
    <property type="match status" value="1"/>
</dbReference>
<protein>
    <recommendedName>
        <fullName evidence="1">protein acetyllysine N-acetyltransferase</fullName>
        <ecNumber evidence="1">2.3.1.286</ecNumber>
    </recommendedName>
</protein>
<dbReference type="RefSeq" id="WP_377374782.1">
    <property type="nucleotide sequence ID" value="NZ_JBHSSW010000003.1"/>
</dbReference>
<evidence type="ECO:0000256" key="4">
    <source>
        <dbReference type="PROSITE-ProRule" id="PRU00236"/>
    </source>
</evidence>
<dbReference type="EMBL" id="JBHSSW010000003">
    <property type="protein sequence ID" value="MFC6196841.1"/>
    <property type="molecule type" value="Genomic_DNA"/>
</dbReference>
<name>A0ABW1S5M0_9PROT</name>
<dbReference type="Proteomes" id="UP001596303">
    <property type="component" value="Unassembled WGS sequence"/>
</dbReference>
<evidence type="ECO:0000259" key="5">
    <source>
        <dbReference type="PROSITE" id="PS50305"/>
    </source>
</evidence>
<dbReference type="Gene3D" id="3.40.50.1220">
    <property type="entry name" value="TPP-binding domain"/>
    <property type="match status" value="1"/>
</dbReference>
<keyword evidence="7" id="KW-1185">Reference proteome</keyword>
<feature type="binding site" evidence="4">
    <location>
        <position position="128"/>
    </location>
    <ligand>
        <name>Zn(2+)</name>
        <dbReference type="ChEBI" id="CHEBI:29105"/>
    </ligand>
</feature>
<dbReference type="InterPro" id="IPR026590">
    <property type="entry name" value="Ssirtuin_cat_dom"/>
</dbReference>
<evidence type="ECO:0000313" key="7">
    <source>
        <dbReference type="Proteomes" id="UP001596303"/>
    </source>
</evidence>
<feature type="binding site" evidence="4">
    <location>
        <position position="131"/>
    </location>
    <ligand>
        <name>Zn(2+)</name>
        <dbReference type="ChEBI" id="CHEBI:29105"/>
    </ligand>
</feature>
<feature type="binding site" evidence="4">
    <location>
        <position position="152"/>
    </location>
    <ligand>
        <name>Zn(2+)</name>
        <dbReference type="ChEBI" id="CHEBI:29105"/>
    </ligand>
</feature>
<organism evidence="6 7">
    <name type="scientific">Ponticaulis profundi</name>
    <dbReference type="NCBI Taxonomy" id="2665222"/>
    <lineage>
        <taxon>Bacteria</taxon>
        <taxon>Pseudomonadati</taxon>
        <taxon>Pseudomonadota</taxon>
        <taxon>Alphaproteobacteria</taxon>
        <taxon>Hyphomonadales</taxon>
        <taxon>Hyphomonadaceae</taxon>
        <taxon>Ponticaulis</taxon>
    </lineage>
</organism>
<feature type="domain" description="Deacetylase sirtuin-type" evidence="5">
    <location>
        <begin position="1"/>
        <end position="250"/>
    </location>
</feature>
<evidence type="ECO:0000256" key="2">
    <source>
        <dbReference type="ARBA" id="ARBA00022679"/>
    </source>
</evidence>
<dbReference type="PANTHER" id="PTHR11085:SF4">
    <property type="entry name" value="NAD-DEPENDENT PROTEIN DEACYLASE"/>
    <property type="match status" value="1"/>
</dbReference>
<reference evidence="7" key="1">
    <citation type="journal article" date="2019" name="Int. J. Syst. Evol. Microbiol.">
        <title>The Global Catalogue of Microorganisms (GCM) 10K type strain sequencing project: providing services to taxonomists for standard genome sequencing and annotation.</title>
        <authorList>
            <consortium name="The Broad Institute Genomics Platform"/>
            <consortium name="The Broad Institute Genome Sequencing Center for Infectious Disease"/>
            <person name="Wu L."/>
            <person name="Ma J."/>
        </authorList>
    </citation>
    <scope>NUCLEOTIDE SEQUENCE [LARGE SCALE GENOMIC DNA]</scope>
    <source>
        <strain evidence="7">CGMCC-1.15741</strain>
    </source>
</reference>
<dbReference type="SUPFAM" id="SSF52467">
    <property type="entry name" value="DHS-like NAD/FAD-binding domain"/>
    <property type="match status" value="1"/>
</dbReference>
<comment type="caution">
    <text evidence="6">The sequence shown here is derived from an EMBL/GenBank/DDBJ whole genome shotgun (WGS) entry which is preliminary data.</text>
</comment>
<keyword evidence="3" id="KW-0520">NAD</keyword>
<dbReference type="CDD" id="cd01407">
    <property type="entry name" value="SIR2-fam"/>
    <property type="match status" value="1"/>
</dbReference>
<keyword evidence="2" id="KW-0808">Transferase</keyword>